<organism evidence="2">
    <name type="scientific">Chitinibacter mangrovi</name>
    <dbReference type="NCBI Taxonomy" id="3153927"/>
    <lineage>
        <taxon>Bacteria</taxon>
        <taxon>Pseudomonadati</taxon>
        <taxon>Pseudomonadota</taxon>
        <taxon>Betaproteobacteria</taxon>
        <taxon>Neisseriales</taxon>
        <taxon>Chitinibacteraceae</taxon>
        <taxon>Chitinibacter</taxon>
    </lineage>
</organism>
<keyword evidence="1" id="KW-0732">Signal</keyword>
<dbReference type="AlphaFoldDB" id="A0AAU7F450"/>
<gene>
    <name evidence="2" type="ORF">ABHF33_10160</name>
</gene>
<feature type="signal peptide" evidence="1">
    <location>
        <begin position="1"/>
        <end position="27"/>
    </location>
</feature>
<evidence type="ECO:0000313" key="2">
    <source>
        <dbReference type="EMBL" id="XBL99434.1"/>
    </source>
</evidence>
<dbReference type="EMBL" id="CP157355">
    <property type="protein sequence ID" value="XBL99434.1"/>
    <property type="molecule type" value="Genomic_DNA"/>
</dbReference>
<protein>
    <recommendedName>
        <fullName evidence="3">DUF2946 domain-containing protein</fullName>
    </recommendedName>
</protein>
<feature type="chain" id="PRO_5043481735" description="DUF2946 domain-containing protein" evidence="1">
    <location>
        <begin position="28"/>
        <end position="106"/>
    </location>
</feature>
<evidence type="ECO:0008006" key="3">
    <source>
        <dbReference type="Google" id="ProtNLM"/>
    </source>
</evidence>
<accession>A0AAU7F450</accession>
<name>A0AAU7F450_9NEIS</name>
<sequence>MFKPSWRSIRILLLALTLLFSASLRFAAVSQHATPTIASHCVDQNRPSTTSPQQALDCLGHCALPAPIAYAPATLQYRQHRTALPQPGFISIVQTPPSPPPKLSAV</sequence>
<proteinExistence type="predicted"/>
<dbReference type="KEGG" id="cmav:ABHF33_10160"/>
<dbReference type="RefSeq" id="WP_348943860.1">
    <property type="nucleotide sequence ID" value="NZ_CP157355.1"/>
</dbReference>
<reference evidence="2" key="1">
    <citation type="submission" date="2024-05" db="EMBL/GenBank/DDBJ databases">
        <authorList>
            <person name="Yang L."/>
            <person name="Pan L."/>
        </authorList>
    </citation>
    <scope>NUCLEOTIDE SEQUENCE</scope>
    <source>
        <strain evidence="2">FCG-7</strain>
    </source>
</reference>
<evidence type="ECO:0000256" key="1">
    <source>
        <dbReference type="SAM" id="SignalP"/>
    </source>
</evidence>